<protein>
    <submittedName>
        <fullName evidence="3">Uncharacterized protein</fullName>
    </submittedName>
</protein>
<accession>A0ABQ3HWW5</accession>
<feature type="region of interest" description="Disordered" evidence="1">
    <location>
        <begin position="62"/>
        <end position="84"/>
    </location>
</feature>
<gene>
    <name evidence="3" type="ORF">GCM10017764_09500</name>
</gene>
<evidence type="ECO:0000313" key="4">
    <source>
        <dbReference type="Proteomes" id="UP000620550"/>
    </source>
</evidence>
<evidence type="ECO:0000256" key="2">
    <source>
        <dbReference type="SAM" id="SignalP"/>
    </source>
</evidence>
<proteinExistence type="predicted"/>
<comment type="caution">
    <text evidence="3">The sequence shown here is derived from an EMBL/GenBank/DDBJ whole genome shotgun (WGS) entry which is preliminary data.</text>
</comment>
<evidence type="ECO:0000256" key="1">
    <source>
        <dbReference type="SAM" id="MobiDB-lite"/>
    </source>
</evidence>
<dbReference type="EMBL" id="BNAF01000003">
    <property type="protein sequence ID" value="GHE28984.1"/>
    <property type="molecule type" value="Genomic_DNA"/>
</dbReference>
<reference evidence="4" key="1">
    <citation type="journal article" date="2019" name="Int. J. Syst. Evol. Microbiol.">
        <title>The Global Catalogue of Microorganisms (GCM) 10K type strain sequencing project: providing services to taxonomists for standard genome sequencing and annotation.</title>
        <authorList>
            <consortium name="The Broad Institute Genomics Platform"/>
            <consortium name="The Broad Institute Genome Sequencing Center for Infectious Disease"/>
            <person name="Wu L."/>
            <person name="Ma J."/>
        </authorList>
    </citation>
    <scope>NUCLEOTIDE SEQUENCE [LARGE SCALE GENOMIC DNA]</scope>
    <source>
        <strain evidence="4">CGMCC 1.12966</strain>
    </source>
</reference>
<feature type="chain" id="PRO_5046849743" evidence="2">
    <location>
        <begin position="25"/>
        <end position="276"/>
    </location>
</feature>
<evidence type="ECO:0000313" key="3">
    <source>
        <dbReference type="EMBL" id="GHE28984.1"/>
    </source>
</evidence>
<name>A0ABQ3HWW5_9SPHI</name>
<dbReference type="Proteomes" id="UP000620550">
    <property type="component" value="Unassembled WGS sequence"/>
</dbReference>
<feature type="compositionally biased region" description="Basic and acidic residues" evidence="1">
    <location>
        <begin position="70"/>
        <end position="83"/>
    </location>
</feature>
<keyword evidence="4" id="KW-1185">Reference proteome</keyword>
<feature type="signal peptide" evidence="2">
    <location>
        <begin position="1"/>
        <end position="24"/>
    </location>
</feature>
<dbReference type="RefSeq" id="WP_189625479.1">
    <property type="nucleotide sequence ID" value="NZ_BNAF01000003.1"/>
</dbReference>
<keyword evidence="2" id="KW-0732">Signal</keyword>
<sequence length="276" mass="30790">MKNKIYIFFACFSMLVSATINAHAMPDCKECSIPVSNDSTLYKLVCELAIIVEQKGQETTELSEQIKAGKSHDHSSISDRENSSEMISKMVRDPMPIRKKITGVFINNTAKEVPLKDLVGIDVNELDSLSISLDKSSFGRAVYGNMAEVGVLRLFLSSSSNSKVAQPVSKQPIELKREIGHDGDFRLTIFVKRLRNLLSEAEYAKNSFDYHSDICINGTKYLEINELAKYSLDDVAYVTLNFRSKQSSPKKNEGVICLITYSDAPLAKSTNKEKPN</sequence>
<organism evidence="3 4">
    <name type="scientific">Sphingobacterium griseoflavum</name>
    <dbReference type="NCBI Taxonomy" id="1474952"/>
    <lineage>
        <taxon>Bacteria</taxon>
        <taxon>Pseudomonadati</taxon>
        <taxon>Bacteroidota</taxon>
        <taxon>Sphingobacteriia</taxon>
        <taxon>Sphingobacteriales</taxon>
        <taxon>Sphingobacteriaceae</taxon>
        <taxon>Sphingobacterium</taxon>
    </lineage>
</organism>